<dbReference type="Pfam" id="PF13383">
    <property type="entry name" value="Methyltransf_22"/>
    <property type="match status" value="2"/>
</dbReference>
<dbReference type="InterPro" id="IPR026913">
    <property type="entry name" value="METTL24"/>
</dbReference>
<dbReference type="PANTHER" id="PTHR32026:SF27">
    <property type="entry name" value="METHYLTRANSFERASE FKBM DOMAIN-CONTAINING PROTEIN-RELATED"/>
    <property type="match status" value="1"/>
</dbReference>
<reference evidence="2" key="1">
    <citation type="submission" date="2021-02" db="EMBL/GenBank/DDBJ databases">
        <authorList>
            <person name="Dougan E. K."/>
            <person name="Rhodes N."/>
            <person name="Thang M."/>
            <person name="Chan C."/>
        </authorList>
    </citation>
    <scope>NUCLEOTIDE SEQUENCE</scope>
</reference>
<evidence type="ECO:0000259" key="1">
    <source>
        <dbReference type="Pfam" id="PF13383"/>
    </source>
</evidence>
<feature type="domain" description="Methyltransferase" evidence="1">
    <location>
        <begin position="356"/>
        <end position="627"/>
    </location>
</feature>
<dbReference type="PANTHER" id="PTHR32026">
    <property type="entry name" value="METHYLTRANSFERASE-LIKE PROTEIN 24"/>
    <property type="match status" value="1"/>
</dbReference>
<dbReference type="InterPro" id="IPR025714">
    <property type="entry name" value="Methyltranfer_dom"/>
</dbReference>
<dbReference type="InterPro" id="IPR029063">
    <property type="entry name" value="SAM-dependent_MTases_sf"/>
</dbReference>
<dbReference type="Gene3D" id="3.40.50.11350">
    <property type="match status" value="1"/>
</dbReference>
<sequence>MDLSPCFGLRKKLFTTQNAGLGNVFWQTLMLAVAGALTDRALVIQQRQDHIDLSDFFTAIQKAGINDQAARGAHALQSRAWSWTDLLAELGASDESIFTNAGVNWEDLHTAKQADLKRPLWRRSREDAASCMARALFDAPSLELLGALKPPLAHMSSSDVLVGLHLRFGDSVLLKHMHYNGSWDHASDKRLDDDAMDKVWKTLDKLIARLEDGSEARARLYIATDNPPILDVARARYGDRLIPEIPSASIFHSYLPQPRQEPAHSQYRQSFVKMVAEWFLLALSDVLVQPMGSSYSDTAMVLSMQHLTVLKKGRMAIADDGLQRVLESLALQQLFVPATPAVPSSEWPKSAEVGRMAHLESFGFYDEPDSRWMLRKLINIHQAALEQTCKDDCSIPGFLPCDGTKWWQLHFEPTFSCPFERRIGPSGIHGKWVCDPHRVDEMARDSGCLVYSFRGTDRFYFEKAVRNAVSKRCEIHVFSPKPWRSHGGYKAPPPYVHFHVREIGSRPPAVSLEALMAELGHSGRHIDILNIDCQGCEWQQYPGWFHSTVFVRQILLRMTWPADDLDHPTDKGAIKRRQRQFLQTPKDPPPAIPALHRLFALNGYVVTHKEFDTAACHGNCVDMSFLKLDLAFQSLDTLTPSSPFYELQALESSWKTTNKAGCWDSHPGLGPLSVSQLKSYLLGEGGATMFQGWDLKGKGSGLSLQESLGYIDEDDASWKRRKQIHKDALDAQLQKAHLSTLESLGPLEIWYYNYDPSFSCDFLRRLGRFGDGGKWVCDPHRLTMRAEEGGCLVYSIGSVGDSSFEASVYESISPACEIHTFDLNPWSYYTSREMPKFMNYHTQRIGKEPPSKTIPEIVKDLGHTDRTIDLFKIDCEGCEWETFDSWLGAGVNIRMFLVEIHYPKKQEQLHDFFDTLQSHGYAIYRKEPNTLGSQGGYQEYGFIKLGLDF</sequence>
<accession>A0A812KDM3</accession>
<organism evidence="2 3">
    <name type="scientific">Symbiodinium natans</name>
    <dbReference type="NCBI Taxonomy" id="878477"/>
    <lineage>
        <taxon>Eukaryota</taxon>
        <taxon>Sar</taxon>
        <taxon>Alveolata</taxon>
        <taxon>Dinophyceae</taxon>
        <taxon>Suessiales</taxon>
        <taxon>Symbiodiniaceae</taxon>
        <taxon>Symbiodinium</taxon>
    </lineage>
</organism>
<keyword evidence="3" id="KW-1185">Reference proteome</keyword>
<protein>
    <recommendedName>
        <fullName evidence="1">Methyltransferase domain-containing protein</fullName>
    </recommendedName>
</protein>
<dbReference type="AlphaFoldDB" id="A0A812KDM3"/>
<feature type="domain" description="Methyltransferase" evidence="1">
    <location>
        <begin position="704"/>
        <end position="944"/>
    </location>
</feature>
<comment type="caution">
    <text evidence="2">The sequence shown here is derived from an EMBL/GenBank/DDBJ whole genome shotgun (WGS) entry which is preliminary data.</text>
</comment>
<dbReference type="Proteomes" id="UP000604046">
    <property type="component" value="Unassembled WGS sequence"/>
</dbReference>
<dbReference type="SUPFAM" id="SSF53335">
    <property type="entry name" value="S-adenosyl-L-methionine-dependent methyltransferases"/>
    <property type="match status" value="1"/>
</dbReference>
<evidence type="ECO:0000313" key="3">
    <source>
        <dbReference type="Proteomes" id="UP000604046"/>
    </source>
</evidence>
<name>A0A812KDM3_9DINO</name>
<gene>
    <name evidence="2" type="ORF">SNAT2548_LOCUS8741</name>
</gene>
<proteinExistence type="predicted"/>
<dbReference type="OrthoDB" id="38237at2759"/>
<evidence type="ECO:0000313" key="2">
    <source>
        <dbReference type="EMBL" id="CAE7225828.1"/>
    </source>
</evidence>
<dbReference type="EMBL" id="CAJNDS010000657">
    <property type="protein sequence ID" value="CAE7225828.1"/>
    <property type="molecule type" value="Genomic_DNA"/>
</dbReference>